<keyword evidence="11" id="KW-1185">Reference proteome</keyword>
<reference evidence="10" key="1">
    <citation type="submission" date="2020-09" db="EMBL/GenBank/DDBJ databases">
        <title>Genome-Enabled Discovery of Anthraquinone Biosynthesis in Senna tora.</title>
        <authorList>
            <person name="Kang S.-H."/>
            <person name="Pandey R.P."/>
            <person name="Lee C.-M."/>
            <person name="Sim J.-S."/>
            <person name="Jeong J.-T."/>
            <person name="Choi B.-S."/>
            <person name="Jung M."/>
            <person name="Ginzburg D."/>
            <person name="Zhao K."/>
            <person name="Won S.Y."/>
            <person name="Oh T.-J."/>
            <person name="Yu Y."/>
            <person name="Kim N.-H."/>
            <person name="Lee O.R."/>
            <person name="Lee T.-H."/>
            <person name="Bashyal P."/>
            <person name="Kim T.-S."/>
            <person name="Lee W.-H."/>
            <person name="Kawkins C."/>
            <person name="Kim C.-K."/>
            <person name="Kim J.S."/>
            <person name="Ahn B.O."/>
            <person name="Rhee S.Y."/>
            <person name="Sohng J.K."/>
        </authorList>
    </citation>
    <scope>NUCLEOTIDE SEQUENCE</scope>
    <source>
        <tissue evidence="10">Leaf</tissue>
    </source>
</reference>
<dbReference type="GO" id="GO:2000280">
    <property type="term" value="P:regulation of root development"/>
    <property type="evidence" value="ECO:0007669"/>
    <property type="project" value="TreeGrafter"/>
</dbReference>
<feature type="compositionally biased region" description="Basic and acidic residues" evidence="8">
    <location>
        <begin position="68"/>
        <end position="77"/>
    </location>
</feature>
<feature type="chain" id="PRO_5033048940" evidence="9">
    <location>
        <begin position="27"/>
        <end position="98"/>
    </location>
</feature>
<comment type="similarity">
    <text evidence="2">Belongs to the C-terminally encoded plant signaling peptide (CEP) family.</text>
</comment>
<dbReference type="GO" id="GO:1901371">
    <property type="term" value="P:regulation of leaf morphogenesis"/>
    <property type="evidence" value="ECO:0007669"/>
    <property type="project" value="TreeGrafter"/>
</dbReference>
<evidence type="ECO:0000256" key="4">
    <source>
        <dbReference type="ARBA" id="ARBA00022525"/>
    </source>
</evidence>
<evidence type="ECO:0000256" key="8">
    <source>
        <dbReference type="SAM" id="MobiDB-lite"/>
    </source>
</evidence>
<comment type="caution">
    <text evidence="10">The sequence shown here is derived from an EMBL/GenBank/DDBJ whole genome shotgun (WGS) entry which is preliminary data.</text>
</comment>
<evidence type="ECO:0000313" key="10">
    <source>
        <dbReference type="EMBL" id="KAF7809817.1"/>
    </source>
</evidence>
<evidence type="ECO:0000256" key="2">
    <source>
        <dbReference type="ARBA" id="ARBA00008963"/>
    </source>
</evidence>
<dbReference type="GO" id="GO:0006995">
    <property type="term" value="P:cellular response to nitrogen starvation"/>
    <property type="evidence" value="ECO:0007669"/>
    <property type="project" value="UniProtKB-ARBA"/>
</dbReference>
<accession>A0A834SU79</accession>
<dbReference type="EMBL" id="JAAIUW010000011">
    <property type="protein sequence ID" value="KAF7809817.1"/>
    <property type="molecule type" value="Genomic_DNA"/>
</dbReference>
<evidence type="ECO:0000256" key="6">
    <source>
        <dbReference type="ARBA" id="ARBA00022729"/>
    </source>
</evidence>
<dbReference type="Proteomes" id="UP000634136">
    <property type="component" value="Unassembled WGS sequence"/>
</dbReference>
<keyword evidence="6 9" id="KW-0732">Signal</keyword>
<evidence type="ECO:0000256" key="3">
    <source>
        <dbReference type="ARBA" id="ARBA00022523"/>
    </source>
</evidence>
<evidence type="ECO:0000313" key="11">
    <source>
        <dbReference type="Proteomes" id="UP000634136"/>
    </source>
</evidence>
<name>A0A834SU79_9FABA</name>
<keyword evidence="5" id="KW-0372">Hormone</keyword>
<dbReference type="AlphaFoldDB" id="A0A834SU79"/>
<protein>
    <submittedName>
        <fullName evidence="10">Precursor of CEP5-like</fullName>
    </submittedName>
</protein>
<evidence type="ECO:0000256" key="9">
    <source>
        <dbReference type="SAM" id="SignalP"/>
    </source>
</evidence>
<dbReference type="GO" id="GO:1902025">
    <property type="term" value="P:nitrate import"/>
    <property type="evidence" value="ECO:0007669"/>
    <property type="project" value="TreeGrafter"/>
</dbReference>
<dbReference type="PANTHER" id="PTHR33348:SF39">
    <property type="entry name" value="PRECURSOR OF CEP5"/>
    <property type="match status" value="1"/>
</dbReference>
<dbReference type="OrthoDB" id="1863260at2759"/>
<dbReference type="GO" id="GO:0005179">
    <property type="term" value="F:hormone activity"/>
    <property type="evidence" value="ECO:0007669"/>
    <property type="project" value="UniProtKB-KW"/>
</dbReference>
<feature type="region of interest" description="Disordered" evidence="8">
    <location>
        <begin position="41"/>
        <end position="98"/>
    </location>
</feature>
<proteinExistence type="inferred from homology"/>
<dbReference type="InterPro" id="IPR033250">
    <property type="entry name" value="CEP"/>
</dbReference>
<dbReference type="PANTHER" id="PTHR33348">
    <property type="entry name" value="PRECURSOR OF CEP5"/>
    <property type="match status" value="1"/>
</dbReference>
<feature type="compositionally biased region" description="Polar residues" evidence="8">
    <location>
        <begin position="89"/>
        <end position="98"/>
    </location>
</feature>
<evidence type="ECO:0000256" key="1">
    <source>
        <dbReference type="ARBA" id="ARBA00004271"/>
    </source>
</evidence>
<feature type="signal peptide" evidence="9">
    <location>
        <begin position="1"/>
        <end position="26"/>
    </location>
</feature>
<organism evidence="10 11">
    <name type="scientific">Senna tora</name>
    <dbReference type="NCBI Taxonomy" id="362788"/>
    <lineage>
        <taxon>Eukaryota</taxon>
        <taxon>Viridiplantae</taxon>
        <taxon>Streptophyta</taxon>
        <taxon>Embryophyta</taxon>
        <taxon>Tracheophyta</taxon>
        <taxon>Spermatophyta</taxon>
        <taxon>Magnoliopsida</taxon>
        <taxon>eudicotyledons</taxon>
        <taxon>Gunneridae</taxon>
        <taxon>Pentapetalae</taxon>
        <taxon>rosids</taxon>
        <taxon>fabids</taxon>
        <taxon>Fabales</taxon>
        <taxon>Fabaceae</taxon>
        <taxon>Caesalpinioideae</taxon>
        <taxon>Cassia clade</taxon>
        <taxon>Senna</taxon>
    </lineage>
</organism>
<evidence type="ECO:0000256" key="7">
    <source>
        <dbReference type="ARBA" id="ARBA00023278"/>
    </source>
</evidence>
<dbReference type="GO" id="GO:0048046">
    <property type="term" value="C:apoplast"/>
    <property type="evidence" value="ECO:0007669"/>
    <property type="project" value="UniProtKB-SubCell"/>
</dbReference>
<comment type="subcellular location">
    <subcellularLocation>
        <location evidence="1">Secreted</location>
        <location evidence="1">Extracellular space</location>
        <location evidence="1">Apoplast</location>
    </subcellularLocation>
</comment>
<dbReference type="GO" id="GO:0048364">
    <property type="term" value="P:root development"/>
    <property type="evidence" value="ECO:0007669"/>
    <property type="project" value="InterPro"/>
</dbReference>
<keyword evidence="4" id="KW-0964">Secreted</keyword>
<evidence type="ECO:0000256" key="5">
    <source>
        <dbReference type="ARBA" id="ARBA00022702"/>
    </source>
</evidence>
<gene>
    <name evidence="10" type="ORF">G2W53_036560</name>
</gene>
<sequence>MAQNKLFFSLIFLALIFFHGFQCIHGIRNLEKQQYDEPHNVHAHGGLLTTNANVSPSTPPPTSAALGHDLDDFRPTDPGHSPGVGHSAPLTTRAPSPC</sequence>
<keyword evidence="3" id="KW-0052">Apoplast</keyword>
<keyword evidence="7" id="KW-0379">Hydroxylation</keyword>